<reference evidence="2" key="2">
    <citation type="submission" date="2014-03" db="EMBL/GenBank/DDBJ databases">
        <authorList>
            <person name="Genoscope - CEA"/>
        </authorList>
    </citation>
    <scope>NUCLEOTIDE SEQUENCE</scope>
</reference>
<dbReference type="EMBL" id="FR974609">
    <property type="protein sequence ID" value="CDR18058.1"/>
    <property type="molecule type" value="Genomic_DNA"/>
</dbReference>
<dbReference type="STRING" id="8022.A0A061A5E5"/>
<keyword evidence="1" id="KW-0472">Membrane</keyword>
<evidence type="ECO:0000313" key="2">
    <source>
        <dbReference type="EMBL" id="CDR18058.1"/>
    </source>
</evidence>
<keyword evidence="1" id="KW-0812">Transmembrane</keyword>
<organism evidence="2 3">
    <name type="scientific">Oncorhynchus mykiss</name>
    <name type="common">Rainbow trout</name>
    <name type="synonym">Salmo gairdneri</name>
    <dbReference type="NCBI Taxonomy" id="8022"/>
    <lineage>
        <taxon>Eukaryota</taxon>
        <taxon>Metazoa</taxon>
        <taxon>Chordata</taxon>
        <taxon>Craniata</taxon>
        <taxon>Vertebrata</taxon>
        <taxon>Euteleostomi</taxon>
        <taxon>Actinopterygii</taxon>
        <taxon>Neopterygii</taxon>
        <taxon>Teleostei</taxon>
        <taxon>Protacanthopterygii</taxon>
        <taxon>Salmoniformes</taxon>
        <taxon>Salmonidae</taxon>
        <taxon>Salmoninae</taxon>
        <taxon>Oncorhynchus</taxon>
    </lineage>
</organism>
<dbReference type="Gene3D" id="3.40.50.2300">
    <property type="match status" value="1"/>
</dbReference>
<dbReference type="Proteomes" id="UP000193380">
    <property type="component" value="Unassembled WGS sequence"/>
</dbReference>
<accession>A0A061A5E5</accession>
<name>A0A061A5E5_ONCMY</name>
<evidence type="ECO:0000313" key="3">
    <source>
        <dbReference type="Proteomes" id="UP000193380"/>
    </source>
</evidence>
<sequence length="141" mass="15771">MNETDPKSIIKSICDLMTEHWLQGVVFGDDTDQEAIAQILDFISAQTHIPILGVRGGSSMIMAAKVQCVCVSMCTVCVREGDRENKKVWAMFLSVSVYPLYFVIVLNNDLFTNEAATSFWCNVVTTIRSMLVHSWETDAEV</sequence>
<feature type="transmembrane region" description="Helical" evidence="1">
    <location>
        <begin position="88"/>
        <end position="106"/>
    </location>
</feature>
<proteinExistence type="predicted"/>
<keyword evidence="1" id="KW-1133">Transmembrane helix</keyword>
<evidence type="ECO:0000256" key="1">
    <source>
        <dbReference type="SAM" id="Phobius"/>
    </source>
</evidence>
<reference evidence="2" key="1">
    <citation type="journal article" date="2014" name="Nat. Commun.">
        <title>The rainbow trout genome provides novel insights into evolution after whole-genome duplication in vertebrates.</title>
        <authorList>
            <person name="Berthelot C."/>
            <person name="Brunet F."/>
            <person name="Chalopin D."/>
            <person name="Juanchich A."/>
            <person name="Bernard M."/>
            <person name="Noel B."/>
            <person name="Bento P."/>
            <person name="Da Silva C."/>
            <person name="Labadie K."/>
            <person name="Alberti A."/>
            <person name="Aury J.M."/>
            <person name="Louis A."/>
            <person name="Dehais P."/>
            <person name="Bardou P."/>
            <person name="Montfort J."/>
            <person name="Klopp C."/>
            <person name="Cabau C."/>
            <person name="Gaspin C."/>
            <person name="Thorgaard G.H."/>
            <person name="Boussaha M."/>
            <person name="Quillet E."/>
            <person name="Guyomard R."/>
            <person name="Galiana D."/>
            <person name="Bobe J."/>
            <person name="Volff J.N."/>
            <person name="Genet C."/>
            <person name="Wincker P."/>
            <person name="Jaillon O."/>
            <person name="Roest Crollius H."/>
            <person name="Guiguen Y."/>
        </authorList>
    </citation>
    <scope>NUCLEOTIDE SEQUENCE [LARGE SCALE GENOMIC DNA]</scope>
</reference>
<dbReference type="AlphaFoldDB" id="A0A061A5E5"/>
<protein>
    <recommendedName>
        <fullName evidence="4">Receptor ligand binding region domain-containing protein</fullName>
    </recommendedName>
</protein>
<dbReference type="PaxDb" id="8022-A0A061A5E5"/>
<gene>
    <name evidence="2" type="ORF">GSONMT00028408001</name>
</gene>
<evidence type="ECO:0008006" key="4">
    <source>
        <dbReference type="Google" id="ProtNLM"/>
    </source>
</evidence>